<feature type="transmembrane region" description="Helical" evidence="1">
    <location>
        <begin position="363"/>
        <end position="386"/>
    </location>
</feature>
<keyword evidence="1" id="KW-0812">Transmembrane</keyword>
<dbReference type="Proteomes" id="UP000005220">
    <property type="component" value="Chromosome 12"/>
</dbReference>
<organism evidence="2 3">
    <name type="scientific">Kazachstania africana (strain ATCC 22294 / BCRC 22015 / CBS 2517 / CECT 1963 / NBRC 1671 / NRRL Y-8276)</name>
    <name type="common">Yeast</name>
    <name type="synonym">Kluyveromyces africanus</name>
    <dbReference type="NCBI Taxonomy" id="1071382"/>
    <lineage>
        <taxon>Eukaryota</taxon>
        <taxon>Fungi</taxon>
        <taxon>Dikarya</taxon>
        <taxon>Ascomycota</taxon>
        <taxon>Saccharomycotina</taxon>
        <taxon>Saccharomycetes</taxon>
        <taxon>Saccharomycetales</taxon>
        <taxon>Saccharomycetaceae</taxon>
        <taxon>Kazachstania</taxon>
    </lineage>
</organism>
<feature type="transmembrane region" description="Helical" evidence="1">
    <location>
        <begin position="491"/>
        <end position="514"/>
    </location>
</feature>
<dbReference type="eggNOG" id="ENOG502QW37">
    <property type="taxonomic scope" value="Eukaryota"/>
</dbReference>
<evidence type="ECO:0000256" key="1">
    <source>
        <dbReference type="SAM" id="Phobius"/>
    </source>
</evidence>
<keyword evidence="1" id="KW-0472">Membrane</keyword>
<feature type="transmembrane region" description="Helical" evidence="1">
    <location>
        <begin position="91"/>
        <end position="115"/>
    </location>
</feature>
<dbReference type="RefSeq" id="XP_003959865.1">
    <property type="nucleotide sequence ID" value="XM_003959816.1"/>
</dbReference>
<dbReference type="OrthoDB" id="4033420at2759"/>
<dbReference type="EMBL" id="HE650832">
    <property type="protein sequence ID" value="CCF60730.1"/>
    <property type="molecule type" value="Genomic_DNA"/>
</dbReference>
<accession>H2B280</accession>
<dbReference type="GO" id="GO:1904262">
    <property type="term" value="P:negative regulation of TORC1 signaling"/>
    <property type="evidence" value="ECO:0007669"/>
    <property type="project" value="EnsemblFungi"/>
</dbReference>
<proteinExistence type="predicted"/>
<evidence type="ECO:0000313" key="2">
    <source>
        <dbReference type="EMBL" id="CCF60730.1"/>
    </source>
</evidence>
<dbReference type="InParanoid" id="H2B280"/>
<dbReference type="AlphaFoldDB" id="H2B280"/>
<dbReference type="KEGG" id="kaf:KAFR_0L01220"/>
<dbReference type="FunCoup" id="H2B280">
    <property type="interactions" value="23"/>
</dbReference>
<gene>
    <name evidence="2" type="primary">KAFR0L01220</name>
    <name evidence="2" type="ORF">KAFR_0L01220</name>
</gene>
<keyword evidence="1" id="KW-1133">Transmembrane helix</keyword>
<dbReference type="HOGENOM" id="CLU_036939_0_0_1"/>
<dbReference type="GO" id="GO:0000329">
    <property type="term" value="C:fungal-type vacuole membrane"/>
    <property type="evidence" value="ECO:0007669"/>
    <property type="project" value="EnsemblFungi"/>
</dbReference>
<name>H2B280_KAZAF</name>
<dbReference type="GeneID" id="13886938"/>
<feature type="transmembrane region" description="Helical" evidence="1">
    <location>
        <begin position="314"/>
        <end position="342"/>
    </location>
</feature>
<sequence>MTRINHAATYYMPLLCSNKPYVRISTVTLCFLIYVIFYLFSKLLASEYRDEPQMFKPDAQDYFRTILLGVFSPYVFIFFKRFIINIKGSYILSNLFLDFFINDWFLFCILIGLAYPQVQNTIDPSFNHHLDHNSSVWQIIPRQSFLFGIAWSLGEFSISIMSNLSTFLEIPSNSSRISVTDHNNTNHSPNSINRQNITLSKCVGVRRVSSSISSNVYSSDLTKYHSKYGSIDDLRNETTTTKTNEEGKILIVDPSDNSLRLTSSILEANNIKQPQRDPILYKDKGFVWIQYDENNTSLRRFYEATSARDLLVHYLFVLFILVSNIMLLVGESLILSMYFIYVPKHDVLFTKPVNYFGTRTITYYLLCVVVPFTTINCLVNIIALFWNDIDEWYNGHLTTTSLYQNNFLQKYFSCYTDINKLQQFRKPNEVTGPTQPPFPYTIPDSPIFLNDSLIYYDRVNTTSIVTPTKWTLKAFLRYITDLWKDLSGNDAFIILSTFFWSLLVLITGILCSIIV</sequence>
<feature type="transmembrane region" description="Helical" evidence="1">
    <location>
        <begin position="21"/>
        <end position="41"/>
    </location>
</feature>
<evidence type="ECO:0000313" key="3">
    <source>
        <dbReference type="Proteomes" id="UP000005220"/>
    </source>
</evidence>
<protein>
    <submittedName>
        <fullName evidence="2">Uncharacterized protein</fullName>
    </submittedName>
</protein>
<feature type="transmembrane region" description="Helical" evidence="1">
    <location>
        <begin position="61"/>
        <end position="79"/>
    </location>
</feature>
<keyword evidence="3" id="KW-1185">Reference proteome</keyword>
<reference evidence="2 3" key="1">
    <citation type="journal article" date="2011" name="Proc. Natl. Acad. Sci. U.S.A.">
        <title>Evolutionary erosion of yeast sex chromosomes by mating-type switching accidents.</title>
        <authorList>
            <person name="Gordon J.L."/>
            <person name="Armisen D."/>
            <person name="Proux-Wera E."/>
            <person name="Oheigeartaigh S.S."/>
            <person name="Byrne K.P."/>
            <person name="Wolfe K.H."/>
        </authorList>
    </citation>
    <scope>NUCLEOTIDE SEQUENCE [LARGE SCALE GENOMIC DNA]</scope>
    <source>
        <strain evidence="3">ATCC 22294 / BCRC 22015 / CBS 2517 / CECT 1963 / NBRC 1671 / NRRL Y-8276</strain>
    </source>
</reference>